<evidence type="ECO:0000256" key="1">
    <source>
        <dbReference type="SAM" id="SignalP"/>
    </source>
</evidence>
<evidence type="ECO:0000313" key="3">
    <source>
        <dbReference type="Proteomes" id="UP000298049"/>
    </source>
</evidence>
<feature type="chain" id="PRO_5020516600" description="DUF4412 domain-containing protein" evidence="1">
    <location>
        <begin position="20"/>
        <end position="221"/>
    </location>
</feature>
<evidence type="ECO:0008006" key="4">
    <source>
        <dbReference type="Google" id="ProtNLM"/>
    </source>
</evidence>
<dbReference type="OrthoDB" id="7063105at2"/>
<dbReference type="KEGG" id="hmi:soil367_18135"/>
<dbReference type="Proteomes" id="UP000298049">
    <property type="component" value="Chromosome"/>
</dbReference>
<name>A0A4V1D973_9ALTE</name>
<gene>
    <name evidence="2" type="ORF">soil367_18135</name>
</gene>
<keyword evidence="3" id="KW-1185">Reference proteome</keyword>
<sequence>MYKTLLTLVLIFTTATAYADLAGRYRLPGNNTLEVYYKDDKTLRADIAPHGYLLLNGDQMFMVMEKAGMRMAMDLEQMGSMVSTLRNQALAPDQKAADLVPEIQDTGRQETVAGYEGQVHQVKVGNNRSEVVLTKDPQVTKITKGFITAAVRLGQVLSAEDREAAAAAIEQLEQSGYGGLLKQAGGVQLEAIRTQDRPDSFYRLPPNTPLVQLPMFKQPAQ</sequence>
<keyword evidence="1" id="KW-0732">Signal</keyword>
<accession>A0A4V1D973</accession>
<feature type="signal peptide" evidence="1">
    <location>
        <begin position="1"/>
        <end position="19"/>
    </location>
</feature>
<organism evidence="2 3">
    <name type="scientific">Hydrocarboniclastica marina</name>
    <dbReference type="NCBI Taxonomy" id="2259620"/>
    <lineage>
        <taxon>Bacteria</taxon>
        <taxon>Pseudomonadati</taxon>
        <taxon>Pseudomonadota</taxon>
        <taxon>Gammaproteobacteria</taxon>
        <taxon>Alteromonadales</taxon>
        <taxon>Alteromonadaceae</taxon>
        <taxon>Hydrocarboniclastica</taxon>
    </lineage>
</organism>
<dbReference type="EMBL" id="CP031093">
    <property type="protein sequence ID" value="QCF27690.1"/>
    <property type="molecule type" value="Genomic_DNA"/>
</dbReference>
<dbReference type="RefSeq" id="WP_136550402.1">
    <property type="nucleotide sequence ID" value="NZ_CP031093.1"/>
</dbReference>
<proteinExistence type="predicted"/>
<dbReference type="AlphaFoldDB" id="A0A4V1D973"/>
<protein>
    <recommendedName>
        <fullName evidence="4">DUF4412 domain-containing protein</fullName>
    </recommendedName>
</protein>
<reference evidence="2 3" key="1">
    <citation type="submission" date="2018-07" db="EMBL/GenBank/DDBJ databases">
        <title>Marsedoiliclastica nanhaica gen. nov. sp. nov., a novel marine hydrocarbonoclastic bacterium isolated from an in-situ enriched hydrocarbon-degrading consortium in deep-sea sediment.</title>
        <authorList>
            <person name="Dong C."/>
            <person name="Ma T."/>
            <person name="Liu R."/>
            <person name="Shao Z."/>
        </authorList>
    </citation>
    <scope>NUCLEOTIDE SEQUENCE [LARGE SCALE GENOMIC DNA]</scope>
    <source>
        <strain evidence="3">soil36-7</strain>
    </source>
</reference>
<evidence type="ECO:0000313" key="2">
    <source>
        <dbReference type="EMBL" id="QCF27690.1"/>
    </source>
</evidence>